<name>A0ABY4P7W9_9LACO</name>
<evidence type="ECO:0000256" key="1">
    <source>
        <dbReference type="ARBA" id="ARBA00001946"/>
    </source>
</evidence>
<evidence type="ECO:0000256" key="6">
    <source>
        <dbReference type="ARBA" id="ARBA00023229"/>
    </source>
</evidence>
<comment type="similarity">
    <text evidence="2 7">Belongs to the FPP/GGPP synthase family.</text>
</comment>
<dbReference type="PANTHER" id="PTHR43281:SF1">
    <property type="entry name" value="FARNESYL DIPHOSPHATE SYNTHASE"/>
    <property type="match status" value="1"/>
</dbReference>
<dbReference type="Gene3D" id="1.10.600.10">
    <property type="entry name" value="Farnesyl Diphosphate Synthase"/>
    <property type="match status" value="1"/>
</dbReference>
<dbReference type="PROSITE" id="PS00444">
    <property type="entry name" value="POLYPRENYL_SYNTHASE_2"/>
    <property type="match status" value="1"/>
</dbReference>
<dbReference type="InterPro" id="IPR033749">
    <property type="entry name" value="Polyprenyl_synt_CS"/>
</dbReference>
<keyword evidence="6" id="KW-0414">Isoprene biosynthesis</keyword>
<dbReference type="SFLD" id="SFLDS00005">
    <property type="entry name" value="Isoprenoid_Synthase_Type_I"/>
    <property type="match status" value="1"/>
</dbReference>
<keyword evidence="4" id="KW-0479">Metal-binding</keyword>
<comment type="cofactor">
    <cofactor evidence="1">
        <name>Mg(2+)</name>
        <dbReference type="ChEBI" id="CHEBI:18420"/>
    </cofactor>
</comment>
<sequence length="294" mass="32780">MNKFQILQNELLDNFNEFLRQQLMVDVQQTQLQEGMLYSLMAGGKRLRPFLFLATLASLKPQQKLTNYFKVAGAIELVHTYSLIHDDLPEMDNDDYRRGRLTNHKRFTTGRAVLAGDGLLTHAFVWLTDNDLNSKVKVKLVKVLAQAAGVNGMVAGQMTDIVQTGHALSLEQVARLDRQKTGALIQASVQMGAVCMHASTEYWQRLTVFAANYGLAFQIYDDLLDILSTQSALGKDVGKDQLVGKNTYPQVLGVTEAKSKLQQTLDEARLELATLNLENSPLADSLAYFQLEAK</sequence>
<evidence type="ECO:0000256" key="2">
    <source>
        <dbReference type="ARBA" id="ARBA00006706"/>
    </source>
</evidence>
<evidence type="ECO:0000256" key="7">
    <source>
        <dbReference type="RuleBase" id="RU004466"/>
    </source>
</evidence>
<dbReference type="PROSITE" id="PS00723">
    <property type="entry name" value="POLYPRENYL_SYNTHASE_1"/>
    <property type="match status" value="1"/>
</dbReference>
<dbReference type="Pfam" id="PF00348">
    <property type="entry name" value="polyprenyl_synt"/>
    <property type="match status" value="1"/>
</dbReference>
<dbReference type="CDD" id="cd00685">
    <property type="entry name" value="Trans_IPPS_HT"/>
    <property type="match status" value="1"/>
</dbReference>
<gene>
    <name evidence="8" type="ORF">MOO45_05245</name>
</gene>
<dbReference type="InterPro" id="IPR000092">
    <property type="entry name" value="Polyprenyl_synt"/>
</dbReference>
<evidence type="ECO:0000256" key="3">
    <source>
        <dbReference type="ARBA" id="ARBA00022679"/>
    </source>
</evidence>
<protein>
    <submittedName>
        <fullName evidence="8">Polyprenyl synthetase family protein</fullName>
    </submittedName>
</protein>
<evidence type="ECO:0000256" key="4">
    <source>
        <dbReference type="ARBA" id="ARBA00022723"/>
    </source>
</evidence>
<keyword evidence="3 7" id="KW-0808">Transferase</keyword>
<dbReference type="RefSeq" id="WP_249513894.1">
    <property type="nucleotide sequence ID" value="NZ_CP093366.1"/>
</dbReference>
<proteinExistence type="inferred from homology"/>
<reference evidence="8" key="1">
    <citation type="journal article" date="2022" name="Int. J. Syst. Evol. Microbiol.">
        <title>Apilactobacillus apisilvae sp. nov., Nicolia spurrieriana gen. nov. sp. nov., Bombilactobacillus folatiphilus sp. nov. and Bombilactobacillus thymidiniphilus sp. nov., four new lactic acid bacterial isolates from stingless bees Tetragonula carbonaria and Austroplebeia australis.</title>
        <authorList>
            <person name="Oliphant S.A."/>
            <person name="Watson-Haigh N.S."/>
            <person name="Sumby K.M."/>
            <person name="Gardner J."/>
            <person name="Groom S."/>
            <person name="Jiranek V."/>
        </authorList>
    </citation>
    <scope>NUCLEOTIDE SEQUENCE</scope>
    <source>
        <strain evidence="8">SG4_D2</strain>
    </source>
</reference>
<dbReference type="EMBL" id="CP093366">
    <property type="protein sequence ID" value="UQS81624.1"/>
    <property type="molecule type" value="Genomic_DNA"/>
</dbReference>
<keyword evidence="5" id="KW-0460">Magnesium</keyword>
<evidence type="ECO:0000313" key="8">
    <source>
        <dbReference type="EMBL" id="UQS81624.1"/>
    </source>
</evidence>
<dbReference type="NCBIfam" id="NF045485">
    <property type="entry name" value="FPPsyn"/>
    <property type="match status" value="1"/>
</dbReference>
<organism evidence="8 9">
    <name type="scientific">Bombilactobacillus folatiphilus</name>
    <dbReference type="NCBI Taxonomy" id="2923362"/>
    <lineage>
        <taxon>Bacteria</taxon>
        <taxon>Bacillati</taxon>
        <taxon>Bacillota</taxon>
        <taxon>Bacilli</taxon>
        <taxon>Lactobacillales</taxon>
        <taxon>Lactobacillaceae</taxon>
        <taxon>Bombilactobacillus</taxon>
    </lineage>
</organism>
<dbReference type="PANTHER" id="PTHR43281">
    <property type="entry name" value="FARNESYL DIPHOSPHATE SYNTHASE"/>
    <property type="match status" value="1"/>
</dbReference>
<dbReference type="SFLD" id="SFLDG01017">
    <property type="entry name" value="Polyprenyl_Transferase_Like"/>
    <property type="match status" value="1"/>
</dbReference>
<accession>A0ABY4P7W9</accession>
<dbReference type="InterPro" id="IPR053378">
    <property type="entry name" value="Prenyl_diphosphate_synthase"/>
</dbReference>
<dbReference type="InterPro" id="IPR008949">
    <property type="entry name" value="Isoprenoid_synthase_dom_sf"/>
</dbReference>
<evidence type="ECO:0000313" key="9">
    <source>
        <dbReference type="Proteomes" id="UP000831495"/>
    </source>
</evidence>
<dbReference type="SUPFAM" id="SSF48576">
    <property type="entry name" value="Terpenoid synthases"/>
    <property type="match status" value="1"/>
</dbReference>
<dbReference type="Proteomes" id="UP000831495">
    <property type="component" value="Chromosome"/>
</dbReference>
<evidence type="ECO:0000256" key="5">
    <source>
        <dbReference type="ARBA" id="ARBA00022842"/>
    </source>
</evidence>
<keyword evidence="9" id="KW-1185">Reference proteome</keyword>